<evidence type="ECO:0000313" key="1">
    <source>
        <dbReference type="EMBL" id="KZV22481.1"/>
    </source>
</evidence>
<dbReference type="EMBL" id="KV014365">
    <property type="protein sequence ID" value="KZV22481.1"/>
    <property type="molecule type" value="Genomic_DNA"/>
</dbReference>
<accession>A0A2Z7AL03</accession>
<proteinExistence type="predicted"/>
<organism evidence="1 2">
    <name type="scientific">Dorcoceras hygrometricum</name>
    <dbReference type="NCBI Taxonomy" id="472368"/>
    <lineage>
        <taxon>Eukaryota</taxon>
        <taxon>Viridiplantae</taxon>
        <taxon>Streptophyta</taxon>
        <taxon>Embryophyta</taxon>
        <taxon>Tracheophyta</taxon>
        <taxon>Spermatophyta</taxon>
        <taxon>Magnoliopsida</taxon>
        <taxon>eudicotyledons</taxon>
        <taxon>Gunneridae</taxon>
        <taxon>Pentapetalae</taxon>
        <taxon>asterids</taxon>
        <taxon>lamiids</taxon>
        <taxon>Lamiales</taxon>
        <taxon>Gesneriaceae</taxon>
        <taxon>Didymocarpoideae</taxon>
        <taxon>Trichosporeae</taxon>
        <taxon>Loxocarpinae</taxon>
        <taxon>Dorcoceras</taxon>
    </lineage>
</organism>
<protein>
    <submittedName>
        <fullName evidence="1">Uncharacterized protein</fullName>
    </submittedName>
</protein>
<evidence type="ECO:0000313" key="2">
    <source>
        <dbReference type="Proteomes" id="UP000250235"/>
    </source>
</evidence>
<sequence>MSTHRQMCVYDRGTGECCNGLGGRGDGLRVRGCPSDVVYSGQVQANTLPDIVSSQQFHQLMHAIRALFECIYLDLVAEAG</sequence>
<dbReference type="Proteomes" id="UP000250235">
    <property type="component" value="Unassembled WGS sequence"/>
</dbReference>
<reference evidence="1 2" key="1">
    <citation type="journal article" date="2015" name="Proc. Natl. Acad. Sci. U.S.A.">
        <title>The resurrection genome of Boea hygrometrica: A blueprint for survival of dehydration.</title>
        <authorList>
            <person name="Xiao L."/>
            <person name="Yang G."/>
            <person name="Zhang L."/>
            <person name="Yang X."/>
            <person name="Zhao S."/>
            <person name="Ji Z."/>
            <person name="Zhou Q."/>
            <person name="Hu M."/>
            <person name="Wang Y."/>
            <person name="Chen M."/>
            <person name="Xu Y."/>
            <person name="Jin H."/>
            <person name="Xiao X."/>
            <person name="Hu G."/>
            <person name="Bao F."/>
            <person name="Hu Y."/>
            <person name="Wan P."/>
            <person name="Li L."/>
            <person name="Deng X."/>
            <person name="Kuang T."/>
            <person name="Xiang C."/>
            <person name="Zhu J.K."/>
            <person name="Oliver M.J."/>
            <person name="He Y."/>
        </authorList>
    </citation>
    <scope>NUCLEOTIDE SEQUENCE [LARGE SCALE GENOMIC DNA]</scope>
    <source>
        <strain evidence="2">cv. XS01</strain>
    </source>
</reference>
<gene>
    <name evidence="1" type="ORF">F511_19701</name>
</gene>
<dbReference type="AlphaFoldDB" id="A0A2Z7AL03"/>
<keyword evidence="2" id="KW-1185">Reference proteome</keyword>
<name>A0A2Z7AL03_9LAMI</name>